<evidence type="ECO:0000259" key="1">
    <source>
        <dbReference type="Pfam" id="PF01261"/>
    </source>
</evidence>
<organism evidence="2 3">
    <name type="scientific">Psychracetigena formicireducens</name>
    <dbReference type="NCBI Taxonomy" id="2986056"/>
    <lineage>
        <taxon>Bacteria</taxon>
        <taxon>Bacillati</taxon>
        <taxon>Candidatus Lithacetigenota</taxon>
        <taxon>Candidatus Psychracetigena</taxon>
    </lineage>
</organism>
<dbReference type="AlphaFoldDB" id="A0A9E2BJ02"/>
<dbReference type="InterPro" id="IPR050312">
    <property type="entry name" value="IolE/XylAMocC-like"/>
</dbReference>
<dbReference type="InterPro" id="IPR013022">
    <property type="entry name" value="Xyl_isomerase-like_TIM-brl"/>
</dbReference>
<gene>
    <name evidence="2" type="ORF">DDT42_00940</name>
</gene>
<evidence type="ECO:0000313" key="2">
    <source>
        <dbReference type="EMBL" id="MBT9145075.1"/>
    </source>
</evidence>
<dbReference type="PANTHER" id="PTHR12110">
    <property type="entry name" value="HYDROXYPYRUVATE ISOMERASE"/>
    <property type="match status" value="1"/>
</dbReference>
<dbReference type="InterPro" id="IPR036237">
    <property type="entry name" value="Xyl_isomerase-like_sf"/>
</dbReference>
<name>A0A9E2BJ02_PSYF1</name>
<keyword evidence="2" id="KW-0413">Isomerase</keyword>
<dbReference type="EC" id="5.1.3.31" evidence="2"/>
<evidence type="ECO:0000313" key="3">
    <source>
        <dbReference type="Proteomes" id="UP000811545"/>
    </source>
</evidence>
<reference evidence="2 3" key="1">
    <citation type="journal article" date="2021" name="bioRxiv">
        <title>Unique metabolic strategies in Hadean analogues reveal hints for primordial physiology.</title>
        <authorList>
            <person name="Nobu M.K."/>
            <person name="Nakai R."/>
            <person name="Tamazawa S."/>
            <person name="Mori H."/>
            <person name="Toyoda A."/>
            <person name="Ijiri A."/>
            <person name="Suzuki S."/>
            <person name="Kurokawa K."/>
            <person name="Kamagata Y."/>
            <person name="Tamaki H."/>
        </authorList>
    </citation>
    <scope>NUCLEOTIDE SEQUENCE [LARGE SCALE GENOMIC DNA]</scope>
    <source>
        <strain evidence="2">BS525</strain>
    </source>
</reference>
<comment type="caution">
    <text evidence="2">The sequence shown here is derived from an EMBL/GenBank/DDBJ whole genome shotgun (WGS) entry which is preliminary data.</text>
</comment>
<feature type="domain" description="Xylose isomerase-like TIM barrel" evidence="1">
    <location>
        <begin position="19"/>
        <end position="261"/>
    </location>
</feature>
<dbReference type="PANTHER" id="PTHR12110:SF21">
    <property type="entry name" value="XYLOSE ISOMERASE-LIKE TIM BARREL DOMAIN-CONTAINING PROTEIN"/>
    <property type="match status" value="1"/>
</dbReference>
<dbReference type="GO" id="GO:0016853">
    <property type="term" value="F:isomerase activity"/>
    <property type="evidence" value="ECO:0007669"/>
    <property type="project" value="UniProtKB-KW"/>
</dbReference>
<accession>A0A9E2BJ02</accession>
<dbReference type="Pfam" id="PF01261">
    <property type="entry name" value="AP_endonuc_2"/>
    <property type="match status" value="1"/>
</dbReference>
<protein>
    <submittedName>
        <fullName evidence="2">D-tagatose 3-epimerase</fullName>
        <ecNumber evidence="2">5.1.3.31</ecNumber>
    </submittedName>
</protein>
<dbReference type="Proteomes" id="UP000811545">
    <property type="component" value="Unassembled WGS sequence"/>
</dbReference>
<sequence length="265" mass="29600">MKIGISVLSTGHLKITEAIKKARELDFELVEIFGDFLFFDNSPFRETSKEIGRVAKEEGVELTIHLPALDLNTGSLKGGVYKLTREENITALNFAAEAGVKLAVFHPASAPVCFQPILKAVEERMEKLLGDLLVIANSLDIIIAVENLGVEETWMVNKPDKMLKLINTFDSELKVALDFGHAHIAKLTQEFIDTLKTHIKHLHLHDNFGFTDEHLPVGTGSLPYDNFKSFLKGFQGTAIMEIFSFKDPINDIKISLENLKRILAD</sequence>
<proteinExistence type="predicted"/>
<dbReference type="SUPFAM" id="SSF51658">
    <property type="entry name" value="Xylose isomerase-like"/>
    <property type="match status" value="1"/>
</dbReference>
<dbReference type="EMBL" id="QLTW01000046">
    <property type="protein sequence ID" value="MBT9145075.1"/>
    <property type="molecule type" value="Genomic_DNA"/>
</dbReference>
<dbReference type="Gene3D" id="3.20.20.150">
    <property type="entry name" value="Divalent-metal-dependent TIM barrel enzymes"/>
    <property type="match status" value="1"/>
</dbReference>